<sequence length="300" mass="34637">MDHSLHTLDIDSLNNLTTEAKYQALASLEAGKVIYLPHYPFHLNTLEQHQLLSDNFLDGKHKNLSFDYQKRRLGGIDCNPDPATEALLQTFMTRYAEFAKSLITTLIPEYENAILWGRTSYRPTEIKGRISSRRKDDKRLHVDSFPSSPVYGKRILRVFTNVNPYGEPRVWHLGESFPQVLARFSSSIPPYNRMIAKLLHMIRATKTVRSAYDHYQLNLHNSMKLDDGYQQKVKKQRVEFPAQSTWIVFTDQVSHAALSGQFLLEQTFYLPVDGMKNPELSPLKHWEKEKNLDATTQPAC</sequence>
<organism evidence="1 2">
    <name type="scientific">Legionella clemsonensis</name>
    <dbReference type="NCBI Taxonomy" id="1867846"/>
    <lineage>
        <taxon>Bacteria</taxon>
        <taxon>Pseudomonadati</taxon>
        <taxon>Pseudomonadota</taxon>
        <taxon>Gammaproteobacteria</taxon>
        <taxon>Legionellales</taxon>
        <taxon>Legionellaceae</taxon>
        <taxon>Legionella</taxon>
    </lineage>
</organism>
<dbReference type="OrthoDB" id="21302at2"/>
<dbReference type="AlphaFoldDB" id="A0A222P0K7"/>
<gene>
    <name evidence="1" type="ORF">clem_04130</name>
</gene>
<proteinExistence type="predicted"/>
<dbReference type="Proteomes" id="UP000201728">
    <property type="component" value="Chromosome"/>
</dbReference>
<keyword evidence="2" id="KW-1185">Reference proteome</keyword>
<dbReference type="InterPro" id="IPR021266">
    <property type="entry name" value="Kdo_hydroxlase"/>
</dbReference>
<reference evidence="2" key="1">
    <citation type="submission" date="2016-07" db="EMBL/GenBank/DDBJ databases">
        <authorList>
            <person name="Florea S."/>
            <person name="Webb J.S."/>
            <person name="Jaromczyk J."/>
            <person name="Schardl C.L."/>
        </authorList>
    </citation>
    <scope>NUCLEOTIDE SEQUENCE [LARGE SCALE GENOMIC DNA]</scope>
    <source>
        <strain evidence="2">CDC-D5610</strain>
    </source>
</reference>
<evidence type="ECO:0008006" key="3">
    <source>
        <dbReference type="Google" id="ProtNLM"/>
    </source>
</evidence>
<accession>A0A222P0K7</accession>
<dbReference type="EMBL" id="CP016397">
    <property type="protein sequence ID" value="ASQ45384.1"/>
    <property type="molecule type" value="Genomic_DNA"/>
</dbReference>
<dbReference type="KEGG" id="lcd:clem_04130"/>
<protein>
    <recommendedName>
        <fullName evidence="3">3-deoxy-D-manno-oct-2-ulosonic acid (Kdo) hydroxylase</fullName>
    </recommendedName>
</protein>
<dbReference type="RefSeq" id="WP_094090448.1">
    <property type="nucleotide sequence ID" value="NZ_CP016397.1"/>
</dbReference>
<evidence type="ECO:0000313" key="1">
    <source>
        <dbReference type="EMBL" id="ASQ45384.1"/>
    </source>
</evidence>
<dbReference type="Pfam" id="PF11004">
    <property type="entry name" value="Kdo_hydroxy"/>
    <property type="match status" value="1"/>
</dbReference>
<name>A0A222P0K7_9GAMM</name>
<evidence type="ECO:0000313" key="2">
    <source>
        <dbReference type="Proteomes" id="UP000201728"/>
    </source>
</evidence>